<keyword evidence="6" id="KW-1185">Reference proteome</keyword>
<evidence type="ECO:0000256" key="2">
    <source>
        <dbReference type="ARBA" id="ARBA00022692"/>
    </source>
</evidence>
<dbReference type="GO" id="GO:0005737">
    <property type="term" value="C:cytoplasm"/>
    <property type="evidence" value="ECO:0007669"/>
    <property type="project" value="TreeGrafter"/>
</dbReference>
<dbReference type="GO" id="GO:0016757">
    <property type="term" value="F:glycosyltransferase activity"/>
    <property type="evidence" value="ECO:0007669"/>
    <property type="project" value="TreeGrafter"/>
</dbReference>
<dbReference type="AlphaFoldDB" id="A0A917SN13"/>
<gene>
    <name evidence="5" type="ORF">GCM10011534_05880</name>
</gene>
<dbReference type="PANTHER" id="PTHR21461:SF69">
    <property type="entry name" value="GLYCOSYLTRANSFERASE FAMILY 92 PROTEIN"/>
    <property type="match status" value="1"/>
</dbReference>
<protein>
    <recommendedName>
        <fullName evidence="7">Glycosyl transferase family 2</fullName>
    </recommendedName>
</protein>
<evidence type="ECO:0000256" key="4">
    <source>
        <dbReference type="SAM" id="MobiDB-lite"/>
    </source>
</evidence>
<evidence type="ECO:0000256" key="3">
    <source>
        <dbReference type="ARBA" id="ARBA00022989"/>
    </source>
</evidence>
<accession>A0A917SN13</accession>
<evidence type="ECO:0000256" key="1">
    <source>
        <dbReference type="ARBA" id="ARBA00004167"/>
    </source>
</evidence>
<comment type="subcellular location">
    <subcellularLocation>
        <location evidence="1">Membrane</location>
        <topology evidence="1">Single-pass membrane protein</topology>
    </subcellularLocation>
</comment>
<comment type="caution">
    <text evidence="5">The sequence shown here is derived from an EMBL/GenBank/DDBJ whole genome shotgun (WGS) entry which is preliminary data.</text>
</comment>
<evidence type="ECO:0008006" key="7">
    <source>
        <dbReference type="Google" id="ProtNLM"/>
    </source>
</evidence>
<dbReference type="Proteomes" id="UP000649829">
    <property type="component" value="Unassembled WGS sequence"/>
</dbReference>
<dbReference type="EMBL" id="BMLF01000001">
    <property type="protein sequence ID" value="GGL86832.1"/>
    <property type="molecule type" value="Genomic_DNA"/>
</dbReference>
<feature type="region of interest" description="Disordered" evidence="4">
    <location>
        <begin position="408"/>
        <end position="433"/>
    </location>
</feature>
<dbReference type="RefSeq" id="WP_028285516.1">
    <property type="nucleotide sequence ID" value="NZ_BMLF01000001.1"/>
</dbReference>
<proteinExistence type="predicted"/>
<keyword evidence="3" id="KW-1133">Transmembrane helix</keyword>
<reference evidence="5" key="2">
    <citation type="submission" date="2020-09" db="EMBL/GenBank/DDBJ databases">
        <authorList>
            <person name="Sun Q."/>
            <person name="Zhou Y."/>
        </authorList>
    </citation>
    <scope>NUCLEOTIDE SEQUENCE</scope>
    <source>
        <strain evidence="5">CGMCC 1.6293</strain>
    </source>
</reference>
<sequence>MRIVLHIGVDTRAVARLQSVLAAKRGQLAAKGVLFPRSPGNENHTRLFMAVSDPDHVDTLRDNRGFAEPARQARLREDVTAGLAREIAAQRPETLVLSAVQLGQGLARRSELERLRDMLSGWSNDIRVVAHVDAPASLLARHYAAQVLEGRASGLEVELGLGPEWWQAALAATPGADPAAGIFAEVQGPAFWLDYERLASHWESVFGAGRVALRSTDESIWGPGATEEIRTAFGIEPRIGKAEPATPPEPPSAAWLARGRAFNALTLRMLARRDRVLPRPLQMRFMEEMRIDGEPVDPASLSRISERFAPMLSRLERSHPGLHLPPPPAPADAWQEADPRHGFRASQYLSAFLWRIDKATAEAKAATRLDGQAAPLQKPDLPPEAARAQMPPEAIRKYQEILRSPFRPHNRLGSVDEETPGTPYAPAPARTPGPGSSGNLIVACMKDEAPYVLEWIAYHRAIGFDTFLIYTNDCSDGTDAILARLDEMGVVHHRDNTGWTGNSPQQCALDAAMAEPVFRNAAWIAHIDVDEFVNIRCGNGTLGDLFARTGDATNIAMTWRLFGHDGVTRIKDRPVIAQFTSCAPKFAPKPHTAWGFKTLFRNNGVYSRLSCHRPNRPDPDRVDEITWVNGSGAPMGPQVVRNGWRNSRRSIGYDLVQLNHYALRSADSYLVKRQRGRALHVDRAIGLNYWIRMDWNDTRDVTIQRNLPRLKTEMARLRADPALEALHAAGLGWHRAKAEELRNTPEFRALYDQALGIRLNGTERVAYALALDMES</sequence>
<keyword evidence="2" id="KW-0812">Transmembrane</keyword>
<reference evidence="5" key="1">
    <citation type="journal article" date="2014" name="Int. J. Syst. Evol. Microbiol.">
        <title>Complete genome sequence of Corynebacterium casei LMG S-19264T (=DSM 44701T), isolated from a smear-ripened cheese.</title>
        <authorList>
            <consortium name="US DOE Joint Genome Institute (JGI-PGF)"/>
            <person name="Walter F."/>
            <person name="Albersmeier A."/>
            <person name="Kalinowski J."/>
            <person name="Ruckert C."/>
        </authorList>
    </citation>
    <scope>NUCLEOTIDE SEQUENCE</scope>
    <source>
        <strain evidence="5">CGMCC 1.6293</strain>
    </source>
</reference>
<organism evidence="5 6">
    <name type="scientific">Pseudooceanicola nanhaiensis</name>
    <dbReference type="NCBI Taxonomy" id="375761"/>
    <lineage>
        <taxon>Bacteria</taxon>
        <taxon>Pseudomonadati</taxon>
        <taxon>Pseudomonadota</taxon>
        <taxon>Alphaproteobacteria</taxon>
        <taxon>Rhodobacterales</taxon>
        <taxon>Paracoccaceae</taxon>
        <taxon>Pseudooceanicola</taxon>
    </lineage>
</organism>
<evidence type="ECO:0000313" key="6">
    <source>
        <dbReference type="Proteomes" id="UP000649829"/>
    </source>
</evidence>
<dbReference type="Pfam" id="PF13704">
    <property type="entry name" value="Glyco_tranf_2_4"/>
    <property type="match status" value="1"/>
</dbReference>
<name>A0A917SN13_9RHOB</name>
<dbReference type="PANTHER" id="PTHR21461">
    <property type="entry name" value="GLYCOSYLTRANSFERASE FAMILY 92 PROTEIN"/>
    <property type="match status" value="1"/>
</dbReference>
<dbReference type="GO" id="GO:0016020">
    <property type="term" value="C:membrane"/>
    <property type="evidence" value="ECO:0007669"/>
    <property type="project" value="UniProtKB-SubCell"/>
</dbReference>
<evidence type="ECO:0000313" key="5">
    <source>
        <dbReference type="EMBL" id="GGL86832.1"/>
    </source>
</evidence>
<keyword evidence="3" id="KW-0472">Membrane</keyword>